<dbReference type="InterPro" id="IPR010387">
    <property type="entry name" value="QueT"/>
</dbReference>
<evidence type="ECO:0000256" key="1">
    <source>
        <dbReference type="SAM" id="Phobius"/>
    </source>
</evidence>
<dbReference type="EMBL" id="CP117523">
    <property type="protein sequence ID" value="WWD83521.1"/>
    <property type="molecule type" value="Genomic_DNA"/>
</dbReference>
<dbReference type="Proteomes" id="UP001348492">
    <property type="component" value="Chromosome"/>
</dbReference>
<gene>
    <name evidence="2" type="ORF">TEGL_19330</name>
</gene>
<evidence type="ECO:0008006" key="4">
    <source>
        <dbReference type="Google" id="ProtNLM"/>
    </source>
</evidence>
<keyword evidence="1" id="KW-0812">Transmembrane</keyword>
<evidence type="ECO:0000313" key="3">
    <source>
        <dbReference type="Proteomes" id="UP001348492"/>
    </source>
</evidence>
<feature type="transmembrane region" description="Helical" evidence="1">
    <location>
        <begin position="127"/>
        <end position="151"/>
    </location>
</feature>
<keyword evidence="3" id="KW-1185">Reference proteome</keyword>
<organism evidence="2 3">
    <name type="scientific">Terrisporobacter glycolicus ATCC 14880 = DSM 1288</name>
    <dbReference type="NCBI Taxonomy" id="1121315"/>
    <lineage>
        <taxon>Bacteria</taxon>
        <taxon>Bacillati</taxon>
        <taxon>Bacillota</taxon>
        <taxon>Clostridia</taxon>
        <taxon>Peptostreptococcales</taxon>
        <taxon>Peptostreptococcaceae</taxon>
        <taxon>Terrisporobacter</taxon>
    </lineage>
</organism>
<dbReference type="Pfam" id="PF06177">
    <property type="entry name" value="QueT"/>
    <property type="match status" value="1"/>
</dbReference>
<sequence length="166" mass="18507">MTNKNRKIAIVGLIAALYAVITLALGFISYGQIQFRISEILMFLPLFGKEYIIALTLGCFLANVVGPFGVPDIIFGTLATLLSSILVYYTPKLIKNNKYTLFIASLWPTIINALIIGWELYKFFGVPFVLGFLQVGFGEFVVITIVGLPVFKMVNNKYGNRIKNLK</sequence>
<dbReference type="PANTHER" id="PTHR40044:SF1">
    <property type="entry name" value="INTEGRAL MEMBRANE PROTEIN"/>
    <property type="match status" value="1"/>
</dbReference>
<keyword evidence="1" id="KW-1133">Transmembrane helix</keyword>
<dbReference type="PIRSF" id="PIRSF031501">
    <property type="entry name" value="QueT"/>
    <property type="match status" value="1"/>
</dbReference>
<keyword evidence="1" id="KW-0472">Membrane</keyword>
<feature type="transmembrane region" description="Helical" evidence="1">
    <location>
        <begin position="101"/>
        <end position="121"/>
    </location>
</feature>
<accession>A0ABZ2EUD3</accession>
<reference evidence="2 3" key="1">
    <citation type="journal article" date="2023" name="PLoS ONE">
        <title>Genome-based metabolic and phylogenomic analysis of three Terrisporobacter species.</title>
        <authorList>
            <person name="Boer T."/>
            <person name="Bengelsdorf F.R."/>
            <person name="Bomeke M."/>
            <person name="Daniel R."/>
            <person name="Poehlein A."/>
        </authorList>
    </citation>
    <scope>NUCLEOTIDE SEQUENCE [LARGE SCALE GENOMIC DNA]</scope>
    <source>
        <strain evidence="2 3">DSM 1288</strain>
    </source>
</reference>
<name>A0ABZ2EUD3_9FIRM</name>
<feature type="transmembrane region" description="Helical" evidence="1">
    <location>
        <begin position="70"/>
        <end position="89"/>
    </location>
</feature>
<dbReference type="PANTHER" id="PTHR40044">
    <property type="entry name" value="INTEGRAL MEMBRANE PROTEIN-RELATED"/>
    <property type="match status" value="1"/>
</dbReference>
<dbReference type="RefSeq" id="WP_018591054.1">
    <property type="nucleotide sequence ID" value="NZ_CP117523.1"/>
</dbReference>
<feature type="transmembrane region" description="Helical" evidence="1">
    <location>
        <begin position="6"/>
        <end position="28"/>
    </location>
</feature>
<proteinExistence type="predicted"/>
<protein>
    <recommendedName>
        <fullName evidence="4">QueT transporter</fullName>
    </recommendedName>
</protein>
<evidence type="ECO:0000313" key="2">
    <source>
        <dbReference type="EMBL" id="WWD83521.1"/>
    </source>
</evidence>